<feature type="compositionally biased region" description="Basic and acidic residues" evidence="5">
    <location>
        <begin position="699"/>
        <end position="709"/>
    </location>
</feature>
<dbReference type="GO" id="GO:0000122">
    <property type="term" value="P:negative regulation of transcription by RNA polymerase II"/>
    <property type="evidence" value="ECO:0007669"/>
    <property type="project" value="TreeGrafter"/>
</dbReference>
<evidence type="ECO:0000256" key="1">
    <source>
        <dbReference type="ARBA" id="ARBA00004123"/>
    </source>
</evidence>
<name>A0A0D7A6X6_9AGAR</name>
<feature type="compositionally biased region" description="Low complexity" evidence="5">
    <location>
        <begin position="263"/>
        <end position="274"/>
    </location>
</feature>
<feature type="region of interest" description="Disordered" evidence="5">
    <location>
        <begin position="766"/>
        <end position="827"/>
    </location>
</feature>
<dbReference type="Pfam" id="PF08295">
    <property type="entry name" value="Sin3_corepress"/>
    <property type="match status" value="1"/>
</dbReference>
<dbReference type="EMBL" id="KN882023">
    <property type="protein sequence ID" value="KIY46777.1"/>
    <property type="molecule type" value="Genomic_DNA"/>
</dbReference>
<accession>A0A0D7A6X6</accession>
<sequence>MISEDAGGPSAMQVDPPHDTEAGIAADDPRFAAGRGSDATPAGPSTSASPERALNVADALDYLDSVKIQFSSQPDVYNRFLDIMKEFKSQLLNTPGVIKRVSHLFQGHPSLIQGFNTFLPSGYRIEAQDSDVIRVITPNGVLPMDPVTPVSTHTETVWSAAPRDVPPAPVQSEEMDSAVDFLQQVRKACSPGIYSQIMSLLRKQAAGQVTQEETLEQTQVLLRSQPGLQATFRTFVERGQGALLNDSARTAASDAKSKRKQEPALSASSSSSQQKVKKRKVEKEPVKPKKPKVVESHVRYTQPASPSRRSAQTAAIVQSAPTSTVKAPSAPVTNDEMHFFARAKRFLDNRDTYNSFLKCINLFTQGFINRDDLIRQSTSFFGEQSDLLRQLKDILEWDGPRDGPECRVSDQREQAWGRPIVANFQPRRVDPGIMYGSYRRLPASEASVPCSGRDEMCRSVLNDEWVSHPTWSSEEVGFMSARKNVYEEGLHRSEEERHEYDFHIDAVVRTVSMLEPLHNKIAQMSPEERVVFKPKPNFGGTGKSVHYRLIKKIYGRQAGLEVIQALQEQPVVAIPIVLARLKQKEEEWKRAQREWNKVWREVDARNYAKSLDYQGVGFSYQGGGYNSGFKAADKKALSTKSLVSQIELVREEQMAKRAALIDPLFARTRPRHQLEYTLSDMQVFLDTVKLTLSFLDRAQTKTDRSRPGNERNQSQMPFNERKRIEGFLRSFVPLFFMLDALAFNEGFANALIDGAEAQHMDTNSEISVSEDDNDGSGNSRGKGARRSTGGEAKRMSSSGDLRKKLLKSEQAKSTRRTRGKTQEIGSRLVSPVMPDDEAFAQAPGLTQQRSGKGFFFTNTGFYCFLRIFETLYSRLAFFKEITASRDPNALASARHPDVMHMGYLDEVTCVDRPNAECYDFLLNACERLFDNELEQSLFEDQMRFIFGIKDAYKIFTVDKVIGQLIKQVQIILSDAPSQELLENLKRDRTILVPTTQEQINSRKAAEKVLGPDENLFRIDWLPDSKMMTMQLIGKDDSSFDDSEVLTGRWQSYIEAFVNDADTTGVPMAKVHRPYLNRHANMPQILPDLDDEEVYAGEGLELKICVRTYRIFYVSRSEDLLFRAPTKEYYSGVADRLRHRNQLRSAG</sequence>
<dbReference type="AlphaFoldDB" id="A0A0D7A6X6"/>
<dbReference type="InterPro" id="IPR039774">
    <property type="entry name" value="Sin3-like"/>
</dbReference>
<evidence type="ECO:0000313" key="8">
    <source>
        <dbReference type="Proteomes" id="UP000054144"/>
    </source>
</evidence>
<dbReference type="SUPFAM" id="SSF47762">
    <property type="entry name" value="PAH2 domain"/>
    <property type="match status" value="3"/>
</dbReference>
<dbReference type="SMART" id="SM00761">
    <property type="entry name" value="HDAC_interact"/>
    <property type="match status" value="1"/>
</dbReference>
<organism evidence="7 8">
    <name type="scientific">Fistulina hepatica ATCC 64428</name>
    <dbReference type="NCBI Taxonomy" id="1128425"/>
    <lineage>
        <taxon>Eukaryota</taxon>
        <taxon>Fungi</taxon>
        <taxon>Dikarya</taxon>
        <taxon>Basidiomycota</taxon>
        <taxon>Agaricomycotina</taxon>
        <taxon>Agaricomycetes</taxon>
        <taxon>Agaricomycetidae</taxon>
        <taxon>Agaricales</taxon>
        <taxon>Fistulinaceae</taxon>
        <taxon>Fistulina</taxon>
    </lineage>
</organism>
<dbReference type="InterPro" id="IPR036600">
    <property type="entry name" value="PAH_sf"/>
</dbReference>
<dbReference type="GO" id="GO:0070822">
    <property type="term" value="C:Sin3-type complex"/>
    <property type="evidence" value="ECO:0007669"/>
    <property type="project" value="TreeGrafter"/>
</dbReference>
<evidence type="ECO:0000256" key="3">
    <source>
        <dbReference type="ARBA" id="ARBA00023242"/>
    </source>
</evidence>
<feature type="compositionally biased region" description="Basic and acidic residues" evidence="5">
    <location>
        <begin position="281"/>
        <end position="298"/>
    </location>
</feature>
<dbReference type="Gene3D" id="1.20.1160.11">
    <property type="entry name" value="Paired amphipathic helix"/>
    <property type="match status" value="2"/>
</dbReference>
<dbReference type="InterPro" id="IPR003822">
    <property type="entry name" value="PAH"/>
</dbReference>
<evidence type="ECO:0000256" key="2">
    <source>
        <dbReference type="ARBA" id="ARBA00022491"/>
    </source>
</evidence>
<evidence type="ECO:0000256" key="4">
    <source>
        <dbReference type="PROSITE-ProRule" id="PRU00810"/>
    </source>
</evidence>
<dbReference type="PROSITE" id="PS51477">
    <property type="entry name" value="PAH"/>
    <property type="match status" value="2"/>
</dbReference>
<dbReference type="Proteomes" id="UP000054144">
    <property type="component" value="Unassembled WGS sequence"/>
</dbReference>
<feature type="region of interest" description="Disordered" evidence="5">
    <location>
        <begin position="699"/>
        <end position="718"/>
    </location>
</feature>
<keyword evidence="8" id="KW-1185">Reference proteome</keyword>
<dbReference type="PANTHER" id="PTHR12346:SF0">
    <property type="entry name" value="SIN3A, ISOFORM G"/>
    <property type="match status" value="1"/>
</dbReference>
<protein>
    <recommendedName>
        <fullName evidence="6">Histone deacetylase interacting domain-containing protein</fullName>
    </recommendedName>
</protein>
<dbReference type="OrthoDB" id="10265969at2759"/>
<feature type="region of interest" description="Disordered" evidence="5">
    <location>
        <begin position="1"/>
        <end position="51"/>
    </location>
</feature>
<gene>
    <name evidence="7" type="ORF">FISHEDRAFT_75303</name>
</gene>
<keyword evidence="3 4" id="KW-0539">Nucleus</keyword>
<evidence type="ECO:0000256" key="5">
    <source>
        <dbReference type="SAM" id="MobiDB-lite"/>
    </source>
</evidence>
<evidence type="ECO:0000259" key="6">
    <source>
        <dbReference type="SMART" id="SM00761"/>
    </source>
</evidence>
<dbReference type="Pfam" id="PF02671">
    <property type="entry name" value="PAH"/>
    <property type="match status" value="2"/>
</dbReference>
<feature type="domain" description="Histone deacetylase interacting" evidence="6">
    <location>
        <begin position="435"/>
        <end position="531"/>
    </location>
</feature>
<proteinExistence type="predicted"/>
<dbReference type="GO" id="GO:0003714">
    <property type="term" value="F:transcription corepressor activity"/>
    <property type="evidence" value="ECO:0007669"/>
    <property type="project" value="InterPro"/>
</dbReference>
<reference evidence="7 8" key="1">
    <citation type="journal article" date="2015" name="Fungal Genet. Biol.">
        <title>Evolution of novel wood decay mechanisms in Agaricales revealed by the genome sequences of Fistulina hepatica and Cylindrobasidium torrendii.</title>
        <authorList>
            <person name="Floudas D."/>
            <person name="Held B.W."/>
            <person name="Riley R."/>
            <person name="Nagy L.G."/>
            <person name="Koehler G."/>
            <person name="Ransdell A.S."/>
            <person name="Younus H."/>
            <person name="Chow J."/>
            <person name="Chiniquy J."/>
            <person name="Lipzen A."/>
            <person name="Tritt A."/>
            <person name="Sun H."/>
            <person name="Haridas S."/>
            <person name="LaButti K."/>
            <person name="Ohm R.A."/>
            <person name="Kues U."/>
            <person name="Blanchette R.A."/>
            <person name="Grigoriev I.V."/>
            <person name="Minto R.E."/>
            <person name="Hibbett D.S."/>
        </authorList>
    </citation>
    <scope>NUCLEOTIDE SEQUENCE [LARGE SCALE GENOMIC DNA]</scope>
    <source>
        <strain evidence="7 8">ATCC 64428</strain>
    </source>
</reference>
<dbReference type="InterPro" id="IPR013194">
    <property type="entry name" value="HDAC_interact_dom"/>
</dbReference>
<dbReference type="FunFam" id="1.20.1160.11:FF:000001">
    <property type="entry name" value="Paired amphipathic helix protein Sin3"/>
    <property type="match status" value="1"/>
</dbReference>
<dbReference type="Pfam" id="PF16879">
    <property type="entry name" value="Sin3a_C"/>
    <property type="match status" value="1"/>
</dbReference>
<dbReference type="InterPro" id="IPR031693">
    <property type="entry name" value="Sin3_C"/>
</dbReference>
<keyword evidence="2" id="KW-0678">Repressor</keyword>
<evidence type="ECO:0000313" key="7">
    <source>
        <dbReference type="EMBL" id="KIY46777.1"/>
    </source>
</evidence>
<dbReference type="PANTHER" id="PTHR12346">
    <property type="entry name" value="SIN3B-RELATED"/>
    <property type="match status" value="1"/>
</dbReference>
<feature type="compositionally biased region" description="Polar residues" evidence="5">
    <location>
        <begin position="302"/>
        <end position="326"/>
    </location>
</feature>
<feature type="compositionally biased region" description="Basic and acidic residues" evidence="5">
    <location>
        <begin position="800"/>
        <end position="812"/>
    </location>
</feature>
<comment type="subcellular location">
    <subcellularLocation>
        <location evidence="1 4">Nucleus</location>
    </subcellularLocation>
</comment>
<feature type="region of interest" description="Disordered" evidence="5">
    <location>
        <begin position="247"/>
        <end position="330"/>
    </location>
</feature>